<dbReference type="InterPro" id="IPR025343">
    <property type="entry name" value="DUF4099"/>
</dbReference>
<accession>A0ABC9NBM0</accession>
<evidence type="ECO:0000259" key="1">
    <source>
        <dbReference type="Pfam" id="PF13351"/>
    </source>
</evidence>
<feature type="domain" description="DUF4099" evidence="1">
    <location>
        <begin position="22"/>
        <end position="98"/>
    </location>
</feature>
<sequence length="102" mass="11482">MNFTNIKSPNRMNTNRNIPYNYNVKDIDWPGLKAVGISKEQLEADGNLDLLLQGKESEIIPLKLCTPVISLTMDATLKLVPGDNNRTIMEINGIRQEESPKK</sequence>
<dbReference type="Proteomes" id="UP000004110">
    <property type="component" value="Unassembled WGS sequence"/>
</dbReference>
<gene>
    <name evidence="2" type="ORF">BACUNI_02589</name>
</gene>
<reference evidence="2" key="2">
    <citation type="submission" date="2013-11" db="EMBL/GenBank/DDBJ databases">
        <title>Draft genome sequence of Bacteroides uniformis (ATCC 8492).</title>
        <authorList>
            <person name="Sudarsanam P."/>
            <person name="Ley R."/>
            <person name="Guruge J."/>
            <person name="Turnbaugh P.J."/>
            <person name="Mahowald M."/>
            <person name="Liep D."/>
            <person name="Gordon J."/>
        </authorList>
    </citation>
    <scope>NUCLEOTIDE SEQUENCE</scope>
    <source>
        <strain evidence="2">ATCC 8492</strain>
    </source>
</reference>
<evidence type="ECO:0000313" key="2">
    <source>
        <dbReference type="EMBL" id="EDO53968.1"/>
    </source>
</evidence>
<comment type="caution">
    <text evidence="2">The sequence shown here is derived from an EMBL/GenBank/DDBJ whole genome shotgun (WGS) entry which is preliminary data.</text>
</comment>
<dbReference type="AlphaFoldDB" id="A0ABC9NBM0"/>
<proteinExistence type="predicted"/>
<dbReference type="Pfam" id="PF13351">
    <property type="entry name" value="DUF4099"/>
    <property type="match status" value="1"/>
</dbReference>
<reference evidence="2" key="1">
    <citation type="submission" date="2007-06" db="EMBL/GenBank/DDBJ databases">
        <authorList>
            <person name="Fulton L."/>
            <person name="Clifton S."/>
            <person name="Fulton B."/>
            <person name="Xu J."/>
            <person name="Minx P."/>
            <person name="Pepin K.H."/>
            <person name="Johnson M."/>
            <person name="Thiruvilangam P."/>
            <person name="Bhonagiri V."/>
            <person name="Nash W.E."/>
            <person name="Mardis E.R."/>
            <person name="Wilson R.K."/>
        </authorList>
    </citation>
    <scope>NUCLEOTIDE SEQUENCE [LARGE SCALE GENOMIC DNA]</scope>
    <source>
        <strain evidence="2">ATCC 8492</strain>
    </source>
</reference>
<keyword evidence="3" id="KW-1185">Reference proteome</keyword>
<name>A0ABC9NBM0_BACUC</name>
<evidence type="ECO:0000313" key="3">
    <source>
        <dbReference type="Proteomes" id="UP000004110"/>
    </source>
</evidence>
<protein>
    <recommendedName>
        <fullName evidence="1">DUF4099 domain-containing protein</fullName>
    </recommendedName>
</protein>
<dbReference type="EMBL" id="AAYH02000044">
    <property type="protein sequence ID" value="EDO53968.1"/>
    <property type="molecule type" value="Genomic_DNA"/>
</dbReference>
<organism evidence="2 3">
    <name type="scientific">Bacteroides uniformis (strain ATCC 8492 / DSM 6597 / CCUG 4942 / CIP 103695 / JCM 5828 / KCTC 5204 / NCTC 13054 / VPI 0061)</name>
    <dbReference type="NCBI Taxonomy" id="411479"/>
    <lineage>
        <taxon>Bacteria</taxon>
        <taxon>Pseudomonadati</taxon>
        <taxon>Bacteroidota</taxon>
        <taxon>Bacteroidia</taxon>
        <taxon>Bacteroidales</taxon>
        <taxon>Bacteroidaceae</taxon>
        <taxon>Bacteroides</taxon>
    </lineage>
</organism>